<evidence type="ECO:0000313" key="2">
    <source>
        <dbReference type="Proteomes" id="UP000292003"/>
    </source>
</evidence>
<protein>
    <submittedName>
        <fullName evidence="1">Uncharacterized protein</fullName>
    </submittedName>
</protein>
<name>A0A4Q7IZJ3_9PSEU</name>
<reference evidence="1 2" key="1">
    <citation type="submission" date="2019-02" db="EMBL/GenBank/DDBJ databases">
        <title>Draft genome sequence of Amycolatopsis sp. 8-3EHSu isolated from roots of Suaeda maritima.</title>
        <authorList>
            <person name="Duangmal K."/>
            <person name="Chantavorakit T."/>
        </authorList>
    </citation>
    <scope>NUCLEOTIDE SEQUENCE [LARGE SCALE GENOMIC DNA]</scope>
    <source>
        <strain evidence="1 2">8-3EHSu</strain>
    </source>
</reference>
<dbReference type="AlphaFoldDB" id="A0A4Q7IZJ3"/>
<evidence type="ECO:0000313" key="1">
    <source>
        <dbReference type="EMBL" id="RZQ59513.1"/>
    </source>
</evidence>
<accession>A0A4Q7IZJ3</accession>
<dbReference type="EMBL" id="SFCC01000023">
    <property type="protein sequence ID" value="RZQ59513.1"/>
    <property type="molecule type" value="Genomic_DNA"/>
</dbReference>
<gene>
    <name evidence="1" type="ORF">EWH70_33510</name>
</gene>
<dbReference type="Proteomes" id="UP000292003">
    <property type="component" value="Unassembled WGS sequence"/>
</dbReference>
<proteinExistence type="predicted"/>
<dbReference type="OrthoDB" id="3389359at2"/>
<organism evidence="1 2">
    <name type="scientific">Amycolatopsis suaedae</name>
    <dbReference type="NCBI Taxonomy" id="2510978"/>
    <lineage>
        <taxon>Bacteria</taxon>
        <taxon>Bacillati</taxon>
        <taxon>Actinomycetota</taxon>
        <taxon>Actinomycetes</taxon>
        <taxon>Pseudonocardiales</taxon>
        <taxon>Pseudonocardiaceae</taxon>
        <taxon>Amycolatopsis</taxon>
    </lineage>
</organism>
<comment type="caution">
    <text evidence="1">The sequence shown here is derived from an EMBL/GenBank/DDBJ whole genome shotgun (WGS) entry which is preliminary data.</text>
</comment>
<keyword evidence="2" id="KW-1185">Reference proteome</keyword>
<sequence length="75" mass="8150">MDSPEDTLGLTVTAEVARQVRRWRAEPAGMTWREIATEADAVWGTDSAGDQRFGMALCEASAKVLGEDPAAEPWN</sequence>